<dbReference type="Gene3D" id="1.20.5.4010">
    <property type="match status" value="1"/>
</dbReference>
<dbReference type="InterPro" id="IPR032377">
    <property type="entry name" value="STAR_dimer"/>
</dbReference>
<dbReference type="InterPro" id="IPR055256">
    <property type="entry name" value="KH_1_KHDC4/BBP-like"/>
</dbReference>
<dbReference type="InterPro" id="IPR004087">
    <property type="entry name" value="KH_dom"/>
</dbReference>
<dbReference type="eggNOG" id="KOG1588">
    <property type="taxonomic scope" value="Eukaryota"/>
</dbReference>
<organism evidence="6 7">
    <name type="scientific">Loa loa</name>
    <name type="common">Eye worm</name>
    <name type="synonym">Filaria loa</name>
    <dbReference type="NCBI Taxonomy" id="7209"/>
    <lineage>
        <taxon>Eukaryota</taxon>
        <taxon>Metazoa</taxon>
        <taxon>Ecdysozoa</taxon>
        <taxon>Nematoda</taxon>
        <taxon>Chromadorea</taxon>
        <taxon>Rhabditida</taxon>
        <taxon>Spirurina</taxon>
        <taxon>Spiruromorpha</taxon>
        <taxon>Filarioidea</taxon>
        <taxon>Onchocercidae</taxon>
        <taxon>Loa</taxon>
    </lineage>
</organism>
<dbReference type="Proteomes" id="UP000095285">
    <property type="component" value="Unassembled WGS sequence"/>
</dbReference>
<name>A0A1I7V7I0_LOALO</name>
<evidence type="ECO:0000259" key="5">
    <source>
        <dbReference type="SMART" id="SM00322"/>
    </source>
</evidence>
<dbReference type="FunFam" id="3.30.1370.10:FF:000028">
    <property type="entry name" value="protein quaking isoform X2"/>
    <property type="match status" value="1"/>
</dbReference>
<dbReference type="SMART" id="SM00322">
    <property type="entry name" value="KH"/>
    <property type="match status" value="1"/>
</dbReference>
<evidence type="ECO:0000256" key="2">
    <source>
        <dbReference type="ARBA" id="ARBA00022884"/>
    </source>
</evidence>
<dbReference type="GO" id="GO:0048024">
    <property type="term" value="P:regulation of mRNA splicing, via spliceosome"/>
    <property type="evidence" value="ECO:0007669"/>
    <property type="project" value="TreeGrafter"/>
</dbReference>
<sequence length="465" mass="51469">MERIASSALSGFGADSNNIGALTSEQPDKKCYRGNKQTSPSSFEPMETPTATSIGQRCTPIGQPLLKMFKDFETFTPFGQPKTPKKQLLSLRNDKGNTGSGIGNSAQGEVTGTECTMEYLADLLKEKKQLAVFPQVFRHMERLVDEEINRVRMALFQCHFSIERLDLPEPEGEPVTIQEKVYVPRKEHPDYNFVGRILGPRGMTAKQLEQETGCKIMVRGRGSMRDRRKEEMNRGKPNWEHLDDELHVLVQCEDTPNRAYTKLKAAVEQIKKLLIPSPEGTDELKRKQLMELAIINGTYRPVNKYPLQTPRLIAPMTLVSPIRHPNGSIAAQPIFVSPTGSPITPGTNINTPTGVNAFMQSSNIDYNMMMKYAFTLSEFSGIVVVTDILQCSCSITVSFSQLSFDATLQSFPMAGDYQAHSSAPYPTATSLLNAAATTGNNSALQSYFIESNPITPPESTGSGRR</sequence>
<dbReference type="Gene3D" id="3.30.1370.10">
    <property type="entry name" value="K Homology domain, type 1"/>
    <property type="match status" value="1"/>
</dbReference>
<proteinExistence type="predicted"/>
<feature type="region of interest" description="Disordered" evidence="4">
    <location>
        <begin position="1"/>
        <end position="57"/>
    </location>
</feature>
<feature type="domain" description="K Homology" evidence="5">
    <location>
        <begin position="175"/>
        <end position="271"/>
    </location>
</feature>
<dbReference type="GO" id="GO:0043186">
    <property type="term" value="C:P granule"/>
    <property type="evidence" value="ECO:0007669"/>
    <property type="project" value="UniProtKB-ARBA"/>
</dbReference>
<evidence type="ECO:0000313" key="6">
    <source>
        <dbReference type="Proteomes" id="UP000095285"/>
    </source>
</evidence>
<dbReference type="InterPro" id="IPR045071">
    <property type="entry name" value="BBP-like"/>
</dbReference>
<evidence type="ECO:0000256" key="3">
    <source>
        <dbReference type="PROSITE-ProRule" id="PRU00117"/>
    </source>
</evidence>
<protein>
    <submittedName>
        <fullName evidence="7">KH domain-containing protein</fullName>
    </submittedName>
</protein>
<dbReference type="GO" id="GO:0003727">
    <property type="term" value="F:single-stranded RNA binding"/>
    <property type="evidence" value="ECO:0007669"/>
    <property type="project" value="UniProtKB-ARBA"/>
</dbReference>
<dbReference type="GO" id="GO:0003729">
    <property type="term" value="F:mRNA binding"/>
    <property type="evidence" value="ECO:0007669"/>
    <property type="project" value="TreeGrafter"/>
</dbReference>
<keyword evidence="6" id="KW-1185">Reference proteome</keyword>
<dbReference type="STRING" id="7209.A0A1I7V7I0"/>
<dbReference type="WBParaSite" id="EN70_1073">
    <property type="protein sequence ID" value="EN70_1073"/>
    <property type="gene ID" value="EN70_1073"/>
</dbReference>
<feature type="compositionally biased region" description="Polar residues" evidence="4">
    <location>
        <begin position="15"/>
        <end position="25"/>
    </location>
</feature>
<dbReference type="AlphaFoldDB" id="A0A1I7V7I0"/>
<accession>A0A1I7V7I0</accession>
<evidence type="ECO:0000256" key="4">
    <source>
        <dbReference type="SAM" id="MobiDB-lite"/>
    </source>
</evidence>
<dbReference type="Pfam" id="PF22675">
    <property type="entry name" value="KH-I_KHDC4-BBP"/>
    <property type="match status" value="1"/>
</dbReference>
<evidence type="ECO:0000313" key="7">
    <source>
        <dbReference type="WBParaSite" id="EN70_1073"/>
    </source>
</evidence>
<keyword evidence="2 3" id="KW-0694">RNA-binding</keyword>
<dbReference type="GO" id="GO:0005634">
    <property type="term" value="C:nucleus"/>
    <property type="evidence" value="ECO:0007669"/>
    <property type="project" value="TreeGrafter"/>
</dbReference>
<dbReference type="InterPro" id="IPR036612">
    <property type="entry name" value="KH_dom_type_1_sf"/>
</dbReference>
<dbReference type="SUPFAM" id="SSF54791">
    <property type="entry name" value="Eukaryotic type KH-domain (KH-domain type I)"/>
    <property type="match status" value="1"/>
</dbReference>
<reference evidence="7" key="2">
    <citation type="submission" date="2016-11" db="UniProtKB">
        <authorList>
            <consortium name="WormBaseParasite"/>
        </authorList>
    </citation>
    <scope>IDENTIFICATION</scope>
</reference>
<dbReference type="PROSITE" id="PS50084">
    <property type="entry name" value="KH_TYPE_1"/>
    <property type="match status" value="1"/>
</dbReference>
<evidence type="ECO:0000256" key="1">
    <source>
        <dbReference type="ARBA" id="ARBA00022473"/>
    </source>
</evidence>
<dbReference type="FunFam" id="1.20.5.4010:FF:000002">
    <property type="entry name" value="Held out wings, isoform D"/>
    <property type="match status" value="1"/>
</dbReference>
<dbReference type="PANTHER" id="PTHR11208:SF125">
    <property type="entry name" value="KH DOMAIN-CONTAINING RNA-BINDING PROTEIN QKI"/>
    <property type="match status" value="1"/>
</dbReference>
<dbReference type="Pfam" id="PF16544">
    <property type="entry name" value="STAR_dimer"/>
    <property type="match status" value="1"/>
</dbReference>
<reference evidence="6" key="1">
    <citation type="submission" date="2012-04" db="EMBL/GenBank/DDBJ databases">
        <title>The Genome Sequence of Loa loa.</title>
        <authorList>
            <consortium name="The Broad Institute Genome Sequencing Platform"/>
            <consortium name="Broad Institute Genome Sequencing Center for Infectious Disease"/>
            <person name="Nutman T.B."/>
            <person name="Fink D.L."/>
            <person name="Russ C."/>
            <person name="Young S."/>
            <person name="Zeng Q."/>
            <person name="Gargeya S."/>
            <person name="Alvarado L."/>
            <person name="Berlin A."/>
            <person name="Chapman S.B."/>
            <person name="Chen Z."/>
            <person name="Freedman E."/>
            <person name="Gellesch M."/>
            <person name="Goldberg J."/>
            <person name="Griggs A."/>
            <person name="Gujja S."/>
            <person name="Heilman E.R."/>
            <person name="Heiman D."/>
            <person name="Howarth C."/>
            <person name="Mehta T."/>
            <person name="Neiman D."/>
            <person name="Pearson M."/>
            <person name="Roberts A."/>
            <person name="Saif S."/>
            <person name="Shea T."/>
            <person name="Shenoy N."/>
            <person name="Sisk P."/>
            <person name="Stolte C."/>
            <person name="Sykes S."/>
            <person name="White J."/>
            <person name="Yandava C."/>
            <person name="Haas B."/>
            <person name="Henn M.R."/>
            <person name="Nusbaum C."/>
            <person name="Birren B."/>
        </authorList>
    </citation>
    <scope>NUCLEOTIDE SEQUENCE [LARGE SCALE GENOMIC DNA]</scope>
</reference>
<dbReference type="PANTHER" id="PTHR11208">
    <property type="entry name" value="RNA-BINDING PROTEIN RELATED"/>
    <property type="match status" value="1"/>
</dbReference>
<feature type="region of interest" description="Disordered" evidence="4">
    <location>
        <begin position="78"/>
        <end position="108"/>
    </location>
</feature>
<keyword evidence="1" id="KW-0217">Developmental protein</keyword>